<evidence type="ECO:0000313" key="3">
    <source>
        <dbReference type="Proteomes" id="UP000176725"/>
    </source>
</evidence>
<sequence>MPDESELREPRVPNQSLYRAGKEADLTNVTVEKLQEAAERGVRIDITSSKPGEVKAQVNKIAVKGDDER</sequence>
<proteinExistence type="predicted"/>
<dbReference type="EMBL" id="MGHH01000007">
    <property type="protein sequence ID" value="OGM64982.1"/>
    <property type="molecule type" value="Genomic_DNA"/>
</dbReference>
<protein>
    <submittedName>
        <fullName evidence="2">Uncharacterized protein</fullName>
    </submittedName>
</protein>
<feature type="region of interest" description="Disordered" evidence="1">
    <location>
        <begin position="1"/>
        <end position="20"/>
    </location>
</feature>
<evidence type="ECO:0000256" key="1">
    <source>
        <dbReference type="SAM" id="MobiDB-lite"/>
    </source>
</evidence>
<evidence type="ECO:0000313" key="2">
    <source>
        <dbReference type="EMBL" id="OGM64982.1"/>
    </source>
</evidence>
<accession>A0A1F8BLT0</accession>
<gene>
    <name evidence="2" type="ORF">A2893_04990</name>
</gene>
<comment type="caution">
    <text evidence="2">The sequence shown here is derived from an EMBL/GenBank/DDBJ whole genome shotgun (WGS) entry which is preliminary data.</text>
</comment>
<dbReference type="Proteomes" id="UP000176725">
    <property type="component" value="Unassembled WGS sequence"/>
</dbReference>
<organism evidence="2 3">
    <name type="scientific">Candidatus Woesebacteria bacterium RIFCSPLOWO2_01_FULL_39_25</name>
    <dbReference type="NCBI Taxonomy" id="1802521"/>
    <lineage>
        <taxon>Bacteria</taxon>
        <taxon>Candidatus Woeseibacteriota</taxon>
    </lineage>
</organism>
<name>A0A1F8BLT0_9BACT</name>
<dbReference type="AlphaFoldDB" id="A0A1F8BLT0"/>
<feature type="compositionally biased region" description="Basic and acidic residues" evidence="1">
    <location>
        <begin position="1"/>
        <end position="11"/>
    </location>
</feature>
<reference evidence="2 3" key="1">
    <citation type="journal article" date="2016" name="Nat. Commun.">
        <title>Thousands of microbial genomes shed light on interconnected biogeochemical processes in an aquifer system.</title>
        <authorList>
            <person name="Anantharaman K."/>
            <person name="Brown C.T."/>
            <person name="Hug L.A."/>
            <person name="Sharon I."/>
            <person name="Castelle C.J."/>
            <person name="Probst A.J."/>
            <person name="Thomas B.C."/>
            <person name="Singh A."/>
            <person name="Wilkins M.J."/>
            <person name="Karaoz U."/>
            <person name="Brodie E.L."/>
            <person name="Williams K.H."/>
            <person name="Hubbard S.S."/>
            <person name="Banfield J.F."/>
        </authorList>
    </citation>
    <scope>NUCLEOTIDE SEQUENCE [LARGE SCALE GENOMIC DNA]</scope>
</reference>
<dbReference type="STRING" id="1802521.A2893_04990"/>